<dbReference type="EMBL" id="BAAAOH010000001">
    <property type="protein sequence ID" value="GAA1991498.1"/>
    <property type="molecule type" value="Genomic_DNA"/>
</dbReference>
<feature type="domain" description="D-serine dehydratase-like" evidence="1">
    <location>
        <begin position="295"/>
        <end position="392"/>
    </location>
</feature>
<accession>A0ABP5E4D1</accession>
<dbReference type="InterPro" id="IPR051466">
    <property type="entry name" value="D-amino_acid_metab_enzyme"/>
</dbReference>
<dbReference type="Gene3D" id="3.20.20.10">
    <property type="entry name" value="Alanine racemase"/>
    <property type="match status" value="1"/>
</dbReference>
<dbReference type="InterPro" id="IPR026956">
    <property type="entry name" value="D-ser_dehydrat-like_dom"/>
</dbReference>
<name>A0ABP5E4D1_9MICO</name>
<comment type="caution">
    <text evidence="2">The sequence shown here is derived from an EMBL/GenBank/DDBJ whole genome shotgun (WGS) entry which is preliminary data.</text>
</comment>
<dbReference type="PANTHER" id="PTHR28004">
    <property type="entry name" value="ZGC:162816-RELATED"/>
    <property type="match status" value="1"/>
</dbReference>
<reference evidence="3" key="1">
    <citation type="journal article" date="2019" name="Int. J. Syst. Evol. Microbiol.">
        <title>The Global Catalogue of Microorganisms (GCM) 10K type strain sequencing project: providing services to taxonomists for standard genome sequencing and annotation.</title>
        <authorList>
            <consortium name="The Broad Institute Genomics Platform"/>
            <consortium name="The Broad Institute Genome Sequencing Center for Infectious Disease"/>
            <person name="Wu L."/>
            <person name="Ma J."/>
        </authorList>
    </citation>
    <scope>NUCLEOTIDE SEQUENCE [LARGE SCALE GENOMIC DNA]</scope>
    <source>
        <strain evidence="3">JCM 14902</strain>
    </source>
</reference>
<evidence type="ECO:0000313" key="2">
    <source>
        <dbReference type="EMBL" id="GAA1991498.1"/>
    </source>
</evidence>
<sequence>MTRVIGPADKGMPPEAHGRSVADFVAGSPRLTDLWTPLLVLDGAAIGDNIAFVADWVAGHGLELMPHGKTTMAPQLWQRQLHAGATGITLATPWQLGVAVDAGIRSIMLANQLTDPAAIHWLGCGGAGDARVWSWMDDADAVAWTERALDGHATHPLEILVELGRPGGRTGARTLDEAVQIAEIVAASPSLRLAGVAGYEGAVAHGRGLDAIDTARRYVDDLVALHGRLRDLYADGDVIVTAGGSAYPDVVTDSFTAAAAVDSARFVLRSGAYVTHDEGYYRAVSPFERHGLRAAARGVARVVSHPEPGLVLVDAGKRDFPFDEGLPIPLFAVARDGERISLQGAETVKLNDQHAFVRFDDDRGVRLGDLIVFGLSHPCTMFDKWRLIPVVDTLDDLARATVVDLVETRF</sequence>
<dbReference type="RefSeq" id="WP_344063595.1">
    <property type="nucleotide sequence ID" value="NZ_BAAAOH010000001.1"/>
</dbReference>
<protein>
    <submittedName>
        <fullName evidence="2">Amino acid deaminase</fullName>
    </submittedName>
</protein>
<dbReference type="InterPro" id="IPR042208">
    <property type="entry name" value="D-ser_dehydrat-like_sf"/>
</dbReference>
<proteinExistence type="predicted"/>
<dbReference type="Pfam" id="PF14031">
    <property type="entry name" value="D-ser_dehydrat"/>
    <property type="match status" value="1"/>
</dbReference>
<dbReference type="Gene3D" id="2.40.37.20">
    <property type="entry name" value="D-serine dehydratase-like domain"/>
    <property type="match status" value="1"/>
</dbReference>
<evidence type="ECO:0000259" key="1">
    <source>
        <dbReference type="SMART" id="SM01119"/>
    </source>
</evidence>
<organism evidence="2 3">
    <name type="scientific">Microbacterium pumilum</name>
    <dbReference type="NCBI Taxonomy" id="344165"/>
    <lineage>
        <taxon>Bacteria</taxon>
        <taxon>Bacillati</taxon>
        <taxon>Actinomycetota</taxon>
        <taxon>Actinomycetes</taxon>
        <taxon>Micrococcales</taxon>
        <taxon>Microbacteriaceae</taxon>
        <taxon>Microbacterium</taxon>
    </lineage>
</organism>
<evidence type="ECO:0000313" key="3">
    <source>
        <dbReference type="Proteomes" id="UP001500326"/>
    </source>
</evidence>
<dbReference type="PANTHER" id="PTHR28004:SF8">
    <property type="entry name" value="D-SERINE DEAMINASE"/>
    <property type="match status" value="1"/>
</dbReference>
<dbReference type="InterPro" id="IPR029066">
    <property type="entry name" value="PLP-binding_barrel"/>
</dbReference>
<dbReference type="Proteomes" id="UP001500326">
    <property type="component" value="Unassembled WGS sequence"/>
</dbReference>
<keyword evidence="3" id="KW-1185">Reference proteome</keyword>
<dbReference type="SMART" id="SM01119">
    <property type="entry name" value="D-ser_dehydrat"/>
    <property type="match status" value="1"/>
</dbReference>
<gene>
    <name evidence="2" type="ORF">GCM10009777_28620</name>
</gene>
<dbReference type="SUPFAM" id="SSF51419">
    <property type="entry name" value="PLP-binding barrel"/>
    <property type="match status" value="1"/>
</dbReference>